<dbReference type="GO" id="GO:0004602">
    <property type="term" value="F:glutathione peroxidase activity"/>
    <property type="evidence" value="ECO:0007669"/>
    <property type="project" value="TreeGrafter"/>
</dbReference>
<comment type="subcellular location">
    <subcellularLocation>
        <location evidence="1">Membrane</location>
        <topology evidence="1">Multi-pass membrane protein</topology>
    </subcellularLocation>
</comment>
<reference evidence="8 9" key="1">
    <citation type="submission" date="2019-07" db="EMBL/GenBank/DDBJ databases">
        <title>Genomes of Cafeteria roenbergensis.</title>
        <authorList>
            <person name="Fischer M.G."/>
            <person name="Hackl T."/>
            <person name="Roman M."/>
        </authorList>
    </citation>
    <scope>NUCLEOTIDE SEQUENCE [LARGE SCALE GENOMIC DNA]</scope>
    <source>
        <strain evidence="6 9">Cflag</strain>
        <strain evidence="7 8">E4-10P</strain>
    </source>
</reference>
<evidence type="ECO:0000256" key="4">
    <source>
        <dbReference type="ARBA" id="ARBA00023136"/>
    </source>
</evidence>
<protein>
    <recommendedName>
        <fullName evidence="10">MAPEG family protein</fullName>
    </recommendedName>
</protein>
<keyword evidence="3 5" id="KW-1133">Transmembrane helix</keyword>
<dbReference type="GO" id="GO:0005635">
    <property type="term" value="C:nuclear envelope"/>
    <property type="evidence" value="ECO:0007669"/>
    <property type="project" value="TreeGrafter"/>
</dbReference>
<dbReference type="Gene3D" id="1.20.120.550">
    <property type="entry name" value="Membrane associated eicosanoid/glutathione metabolism-like domain"/>
    <property type="match status" value="1"/>
</dbReference>
<proteinExistence type="predicted"/>
<dbReference type="InterPro" id="IPR001129">
    <property type="entry name" value="Membr-assoc_MAPEG"/>
</dbReference>
<evidence type="ECO:0000256" key="5">
    <source>
        <dbReference type="SAM" id="Phobius"/>
    </source>
</evidence>
<dbReference type="SUPFAM" id="SSF161084">
    <property type="entry name" value="MAPEG domain-like"/>
    <property type="match status" value="1"/>
</dbReference>
<evidence type="ECO:0000256" key="2">
    <source>
        <dbReference type="ARBA" id="ARBA00022692"/>
    </source>
</evidence>
<dbReference type="InterPro" id="IPR050997">
    <property type="entry name" value="MAPEG"/>
</dbReference>
<evidence type="ECO:0000313" key="6">
    <source>
        <dbReference type="EMBL" id="KAA0168544.1"/>
    </source>
</evidence>
<feature type="transmembrane region" description="Helical" evidence="5">
    <location>
        <begin position="163"/>
        <end position="184"/>
    </location>
</feature>
<feature type="transmembrane region" description="Helical" evidence="5">
    <location>
        <begin position="12"/>
        <end position="33"/>
    </location>
</feature>
<dbReference type="Proteomes" id="UP000322899">
    <property type="component" value="Unassembled WGS sequence"/>
</dbReference>
<accession>A0A5A8DV53</accession>
<feature type="transmembrane region" description="Helical" evidence="5">
    <location>
        <begin position="117"/>
        <end position="143"/>
    </location>
</feature>
<dbReference type="AlphaFoldDB" id="A0A5A8DV53"/>
<keyword evidence="4 5" id="KW-0472">Membrane</keyword>
<dbReference type="PANTHER" id="PTHR10250:SF26">
    <property type="entry name" value="GLUTATHIONE S-TRANSFERASE 3, MITOCHONDRIAL"/>
    <property type="match status" value="1"/>
</dbReference>
<dbReference type="InterPro" id="IPR023352">
    <property type="entry name" value="MAPEG-like_dom_sf"/>
</dbReference>
<organism evidence="6 9">
    <name type="scientific">Cafeteria roenbergensis</name>
    <name type="common">Marine flagellate</name>
    <dbReference type="NCBI Taxonomy" id="33653"/>
    <lineage>
        <taxon>Eukaryota</taxon>
        <taxon>Sar</taxon>
        <taxon>Stramenopiles</taxon>
        <taxon>Bigyra</taxon>
        <taxon>Opalozoa</taxon>
        <taxon>Bicosoecida</taxon>
        <taxon>Cafeteriaceae</taxon>
        <taxon>Cafeteria</taxon>
    </lineage>
</organism>
<comment type="caution">
    <text evidence="6">The sequence shown here is derived from an EMBL/GenBank/DDBJ whole genome shotgun (WGS) entry which is preliminary data.</text>
</comment>
<name>A0A5A8DV53_CAFRO</name>
<dbReference type="GO" id="GO:0005783">
    <property type="term" value="C:endoplasmic reticulum"/>
    <property type="evidence" value="ECO:0007669"/>
    <property type="project" value="TreeGrafter"/>
</dbReference>
<gene>
    <name evidence="7" type="ORF">FNF27_00985</name>
    <name evidence="6" type="ORF">FNF31_00424</name>
</gene>
<dbReference type="EMBL" id="VLTM01000002">
    <property type="protein sequence ID" value="KAA0168544.1"/>
    <property type="molecule type" value="Genomic_DNA"/>
</dbReference>
<dbReference type="GO" id="GO:0004364">
    <property type="term" value="F:glutathione transferase activity"/>
    <property type="evidence" value="ECO:0007669"/>
    <property type="project" value="TreeGrafter"/>
</dbReference>
<evidence type="ECO:0000313" key="8">
    <source>
        <dbReference type="Proteomes" id="UP000322899"/>
    </source>
</evidence>
<dbReference type="PANTHER" id="PTHR10250">
    <property type="entry name" value="MICROSOMAL GLUTATHIONE S-TRANSFERASE"/>
    <property type="match status" value="1"/>
</dbReference>
<dbReference type="GO" id="GO:0006691">
    <property type="term" value="P:leukotriene metabolic process"/>
    <property type="evidence" value="ECO:0007669"/>
    <property type="project" value="UniProtKB-ARBA"/>
</dbReference>
<keyword evidence="2 5" id="KW-0812">Transmembrane</keyword>
<sequence length="189" mass="19866">MAIGAINVESEFGIVLIAAALIAFEVVVEGIFVSVARSATFGSAAFQERDDVQAFKKLHDSDERPLHDKSASLKGVKWEKGGYPDMGNGPVGRLLSYADWHRLARAQRAHYNAVEGVATAVTLTIIAGLALPIPAAACGFAIFLGRIMYGCGYRGAGPSGRLVGVLFIDLALLGQLGMSIYSGLKVAGI</sequence>
<dbReference type="EMBL" id="VLTO01000003">
    <property type="protein sequence ID" value="KAA0177814.1"/>
    <property type="molecule type" value="Genomic_DNA"/>
</dbReference>
<evidence type="ECO:0000256" key="1">
    <source>
        <dbReference type="ARBA" id="ARBA00004141"/>
    </source>
</evidence>
<dbReference type="Pfam" id="PF01124">
    <property type="entry name" value="MAPEG"/>
    <property type="match status" value="1"/>
</dbReference>
<dbReference type="GO" id="GO:0016020">
    <property type="term" value="C:membrane"/>
    <property type="evidence" value="ECO:0007669"/>
    <property type="project" value="UniProtKB-SubCell"/>
</dbReference>
<dbReference type="OrthoDB" id="410651at2759"/>
<evidence type="ECO:0000313" key="9">
    <source>
        <dbReference type="Proteomes" id="UP000325113"/>
    </source>
</evidence>
<evidence type="ECO:0000313" key="7">
    <source>
        <dbReference type="EMBL" id="KAA0177814.1"/>
    </source>
</evidence>
<evidence type="ECO:0008006" key="10">
    <source>
        <dbReference type="Google" id="ProtNLM"/>
    </source>
</evidence>
<dbReference type="Proteomes" id="UP000325113">
    <property type="component" value="Unassembled WGS sequence"/>
</dbReference>
<evidence type="ECO:0000256" key="3">
    <source>
        <dbReference type="ARBA" id="ARBA00022989"/>
    </source>
</evidence>